<dbReference type="Gene3D" id="3.90.180.10">
    <property type="entry name" value="Medium-chain alcohol dehydrogenases, catalytic domain"/>
    <property type="match status" value="1"/>
</dbReference>
<dbReference type="CDD" id="cd08267">
    <property type="entry name" value="MDR1"/>
    <property type="match status" value="1"/>
</dbReference>
<dbReference type="SMART" id="SM00829">
    <property type="entry name" value="PKS_ER"/>
    <property type="match status" value="1"/>
</dbReference>
<protein>
    <submittedName>
        <fullName evidence="2">BQ5605_C001g00239 protein</fullName>
    </submittedName>
</protein>
<evidence type="ECO:0000259" key="1">
    <source>
        <dbReference type="SMART" id="SM00829"/>
    </source>
</evidence>
<dbReference type="Proteomes" id="UP000249464">
    <property type="component" value="Unassembled WGS sequence"/>
</dbReference>
<dbReference type="Pfam" id="PF13602">
    <property type="entry name" value="ADH_zinc_N_2"/>
    <property type="match status" value="1"/>
</dbReference>
<dbReference type="GO" id="GO:0005739">
    <property type="term" value="C:mitochondrion"/>
    <property type="evidence" value="ECO:0007669"/>
    <property type="project" value="TreeGrafter"/>
</dbReference>
<reference evidence="2 3" key="1">
    <citation type="submission" date="2016-11" db="EMBL/GenBank/DDBJ databases">
        <authorList>
            <person name="Jaros S."/>
            <person name="Januszkiewicz K."/>
            <person name="Wedrychowicz H."/>
        </authorList>
    </citation>
    <scope>NUCLEOTIDE SEQUENCE [LARGE SCALE GENOMIC DNA]</scope>
</reference>
<evidence type="ECO:0000313" key="3">
    <source>
        <dbReference type="Proteomes" id="UP000249464"/>
    </source>
</evidence>
<dbReference type="InterPro" id="IPR013154">
    <property type="entry name" value="ADH-like_N"/>
</dbReference>
<dbReference type="InterPro" id="IPR020843">
    <property type="entry name" value="ER"/>
</dbReference>
<name>A0A2X0M675_9BASI</name>
<dbReference type="EMBL" id="FQNC01000043">
    <property type="protein sequence ID" value="SGY45050.1"/>
    <property type="molecule type" value="Genomic_DNA"/>
</dbReference>
<gene>
    <name evidence="2" type="primary">BQ5605_C001g00239</name>
    <name evidence="2" type="ORF">BQ5605_C001G00239</name>
</gene>
<dbReference type="PANTHER" id="PTHR11695">
    <property type="entry name" value="ALCOHOL DEHYDROGENASE RELATED"/>
    <property type="match status" value="1"/>
</dbReference>
<dbReference type="SUPFAM" id="SSF50129">
    <property type="entry name" value="GroES-like"/>
    <property type="match status" value="1"/>
</dbReference>
<dbReference type="InterPro" id="IPR036291">
    <property type="entry name" value="NAD(P)-bd_dom_sf"/>
</dbReference>
<dbReference type="Gene3D" id="3.40.50.720">
    <property type="entry name" value="NAD(P)-binding Rossmann-like Domain"/>
    <property type="match status" value="1"/>
</dbReference>
<dbReference type="Pfam" id="PF08240">
    <property type="entry name" value="ADH_N"/>
    <property type="match status" value="1"/>
</dbReference>
<proteinExistence type="predicted"/>
<evidence type="ECO:0000313" key="2">
    <source>
        <dbReference type="EMBL" id="SGY45050.1"/>
    </source>
</evidence>
<dbReference type="InterPro" id="IPR011032">
    <property type="entry name" value="GroES-like_sf"/>
</dbReference>
<organism evidence="2 3">
    <name type="scientific">Microbotryum silenes-dioicae</name>
    <dbReference type="NCBI Taxonomy" id="796604"/>
    <lineage>
        <taxon>Eukaryota</taxon>
        <taxon>Fungi</taxon>
        <taxon>Dikarya</taxon>
        <taxon>Basidiomycota</taxon>
        <taxon>Pucciniomycotina</taxon>
        <taxon>Microbotryomycetes</taxon>
        <taxon>Microbotryales</taxon>
        <taxon>Microbotryaceae</taxon>
        <taxon>Microbotryum</taxon>
    </lineage>
</organism>
<dbReference type="AlphaFoldDB" id="A0A2X0M675"/>
<accession>A0A2X0M675</accession>
<dbReference type="SUPFAM" id="SSF51735">
    <property type="entry name" value="NAD(P)-binding Rossmann-fold domains"/>
    <property type="match status" value="1"/>
</dbReference>
<dbReference type="PANTHER" id="PTHR11695:SF294">
    <property type="entry name" value="RETICULON-4-INTERACTING PROTEIN 1, MITOCHONDRIAL"/>
    <property type="match status" value="1"/>
</dbReference>
<dbReference type="GO" id="GO:0016491">
    <property type="term" value="F:oxidoreductase activity"/>
    <property type="evidence" value="ECO:0007669"/>
    <property type="project" value="InterPro"/>
</dbReference>
<dbReference type="InterPro" id="IPR050700">
    <property type="entry name" value="YIM1/Zinc_Alcohol_DH_Fams"/>
</dbReference>
<sequence length="376" mass="40273">MSPETMQAWVFKKKGAPSDVLRKVEDWPKPVPKGKEVLIKIHAASLNRCDHQDGLRGESWGTAIAWKGMGVFPISALQKVPSIPEADLAGTIAGGNLEGSGFALGDAVFGQIPYGDIFKTGGGVLAEYAVIDHDLLVKKPDNISFEEAASFPLAGLTACYVLGRLGGLKKDQDDGEQKRVFINGGSGGVGGYAVQIARLLGAFVVTTCSDASLSYVESLKPNEVINYRQVDLAQELTKRYSSQPFDLIFDTVGIDLHKDSPKFLKAGGPGYIDIAGPPMTGTVMSTIGSVSSILYRMAWPRILGGTPRKYRFAGLPAEKMVPELKQAAELFKDGAFEARAGIPMVDSVHSFYGALKAYEKQMSSRAKGKVVVKVVA</sequence>
<dbReference type="STRING" id="796604.A0A2X0M675"/>
<feature type="domain" description="Enoyl reductase (ER)" evidence="1">
    <location>
        <begin position="15"/>
        <end position="372"/>
    </location>
</feature>
<keyword evidence="3" id="KW-1185">Reference proteome</keyword>